<dbReference type="PANTHER" id="PTHR36302:SF1">
    <property type="entry name" value="COPPER CHAPERONE PCU(A)C"/>
    <property type="match status" value="1"/>
</dbReference>
<evidence type="ECO:0000313" key="2">
    <source>
        <dbReference type="EMBL" id="EAQ72369.1"/>
    </source>
</evidence>
<dbReference type="Gene3D" id="2.60.40.1890">
    <property type="entry name" value="PCu(A)C copper chaperone"/>
    <property type="match status" value="1"/>
</dbReference>
<dbReference type="InterPro" id="IPR036182">
    <property type="entry name" value="PCuAC_sf"/>
</dbReference>
<feature type="signal peptide" evidence="1">
    <location>
        <begin position="1"/>
        <end position="17"/>
    </location>
</feature>
<dbReference type="Proteomes" id="UP000000646">
    <property type="component" value="Chromosome"/>
</dbReference>
<gene>
    <name evidence="2" type="ordered locus">CJJ81176_0917</name>
</gene>
<evidence type="ECO:0000256" key="1">
    <source>
        <dbReference type="SAM" id="SignalP"/>
    </source>
</evidence>
<dbReference type="EMBL" id="CP000538">
    <property type="protein sequence ID" value="EAQ72369.1"/>
    <property type="molecule type" value="Genomic_DNA"/>
</dbReference>
<dbReference type="PANTHER" id="PTHR36302">
    <property type="entry name" value="BLR7088 PROTEIN"/>
    <property type="match status" value="1"/>
</dbReference>
<evidence type="ECO:0000313" key="3">
    <source>
        <dbReference type="Proteomes" id="UP000000646"/>
    </source>
</evidence>
<dbReference type="AlphaFoldDB" id="A0A0H3PDB4"/>
<dbReference type="SUPFAM" id="SSF110087">
    <property type="entry name" value="DR1885-like metal-binding protein"/>
    <property type="match status" value="1"/>
</dbReference>
<feature type="chain" id="PRO_5002617557" description="Copper chaperone PCu(A)C" evidence="1">
    <location>
        <begin position="18"/>
        <end position="139"/>
    </location>
</feature>
<dbReference type="HOGENOM" id="CLU_100939_1_2_7"/>
<proteinExistence type="predicted"/>
<protein>
    <recommendedName>
        <fullName evidence="4">Copper chaperone PCu(A)C</fullName>
    </recommendedName>
</protein>
<dbReference type="eggNOG" id="COG2847">
    <property type="taxonomic scope" value="Bacteria"/>
</dbReference>
<organism evidence="2 3">
    <name type="scientific">Campylobacter jejuni subsp. jejuni serotype O:23/36 (strain 81-176)</name>
    <dbReference type="NCBI Taxonomy" id="354242"/>
    <lineage>
        <taxon>Bacteria</taxon>
        <taxon>Pseudomonadati</taxon>
        <taxon>Campylobacterota</taxon>
        <taxon>Epsilonproteobacteria</taxon>
        <taxon>Campylobacterales</taxon>
        <taxon>Campylobacteraceae</taxon>
        <taxon>Campylobacter</taxon>
    </lineage>
</organism>
<dbReference type="InterPro" id="IPR058248">
    <property type="entry name" value="Lxx211020-like"/>
</dbReference>
<dbReference type="InterPro" id="IPR007410">
    <property type="entry name" value="LpqE-like"/>
</dbReference>
<reference evidence="3" key="1">
    <citation type="submission" date="2006-12" db="EMBL/GenBank/DDBJ databases">
        <authorList>
            <person name="Fouts D.E."/>
            <person name="Nelson K.E."/>
            <person name="Sebastian Y."/>
        </authorList>
    </citation>
    <scope>NUCLEOTIDE SEQUENCE [LARGE SCALE GENOMIC DNA]</scope>
    <source>
        <strain evidence="3">81-176</strain>
    </source>
</reference>
<evidence type="ECO:0008006" key="4">
    <source>
        <dbReference type="Google" id="ProtNLM"/>
    </source>
</evidence>
<keyword evidence="1" id="KW-0732">Signal</keyword>
<dbReference type="Pfam" id="PF04314">
    <property type="entry name" value="PCuAC"/>
    <property type="match status" value="1"/>
</dbReference>
<name>A0A0H3PDB4_CAMJJ</name>
<dbReference type="KEGG" id="cjj:CJJ81176_0917"/>
<accession>A0A0H3PDB4</accession>
<dbReference type="RefSeq" id="WP_002856967.1">
    <property type="nucleotide sequence ID" value="NC_008787.1"/>
</dbReference>
<sequence length="139" mass="15756">MKKILLLGALFAVNLWAVNDIEVKNAFVKQTPPHAQNSAIFLTIFNNTDKDIALISAKSDISEVSELHTHIHKDGKMMMQKIPEIIIKAHSSTELKSGGYHIMLLKLKKPIIKDTKVNLDLKFNNHKIIELKNIDSKEF</sequence>